<name>A0A5P0YZE1_9ACTN</name>
<keyword evidence="2" id="KW-1185">Reference proteome</keyword>
<evidence type="ECO:0000313" key="2">
    <source>
        <dbReference type="Proteomes" id="UP000320857"/>
    </source>
</evidence>
<feature type="non-terminal residue" evidence="1">
    <location>
        <position position="1"/>
    </location>
</feature>
<evidence type="ECO:0000313" key="1">
    <source>
        <dbReference type="EMBL" id="MQS05611.1"/>
    </source>
</evidence>
<dbReference type="GO" id="GO:0016787">
    <property type="term" value="F:hydrolase activity"/>
    <property type="evidence" value="ECO:0007669"/>
    <property type="project" value="UniProtKB-KW"/>
</dbReference>
<dbReference type="InterPro" id="IPR012338">
    <property type="entry name" value="Beta-lactam/transpept-like"/>
</dbReference>
<gene>
    <name evidence="1" type="ORF">FNX44_028045</name>
</gene>
<proteinExistence type="predicted"/>
<dbReference type="EMBL" id="VJYK02000758">
    <property type="protein sequence ID" value="MQS05611.1"/>
    <property type="molecule type" value="Genomic_DNA"/>
</dbReference>
<protein>
    <submittedName>
        <fullName evidence="1">Serine hydrolase</fullName>
    </submittedName>
</protein>
<organism evidence="1 2">
    <name type="scientific">Streptomyces alkaliterrae</name>
    <dbReference type="NCBI Taxonomy" id="2213162"/>
    <lineage>
        <taxon>Bacteria</taxon>
        <taxon>Bacillati</taxon>
        <taxon>Actinomycetota</taxon>
        <taxon>Actinomycetes</taxon>
        <taxon>Kitasatosporales</taxon>
        <taxon>Streptomycetaceae</taxon>
        <taxon>Streptomyces</taxon>
    </lineage>
</organism>
<dbReference type="Gene3D" id="3.40.710.10">
    <property type="entry name" value="DD-peptidase/beta-lactamase superfamily"/>
    <property type="match status" value="1"/>
</dbReference>
<dbReference type="SUPFAM" id="SSF56601">
    <property type="entry name" value="beta-lactamase/transpeptidase-like"/>
    <property type="match status" value="1"/>
</dbReference>
<reference evidence="1 2" key="1">
    <citation type="submission" date="2019-10" db="EMBL/GenBank/DDBJ databases">
        <title>Streptomyces sp. nov., a novel actinobacterium isolated from alkaline environment.</title>
        <authorList>
            <person name="Golinska P."/>
        </authorList>
    </citation>
    <scope>NUCLEOTIDE SEQUENCE [LARGE SCALE GENOMIC DNA]</scope>
    <source>
        <strain evidence="1 2">OF1</strain>
    </source>
</reference>
<sequence>GWISFPLGSDGPQALFHNGGTGGYRSLLAVAPERQAAVVILSAQARSVDRAGLSLLTRLLRTVEA</sequence>
<comment type="caution">
    <text evidence="1">The sequence shown here is derived from an EMBL/GenBank/DDBJ whole genome shotgun (WGS) entry which is preliminary data.</text>
</comment>
<dbReference type="Proteomes" id="UP000320857">
    <property type="component" value="Unassembled WGS sequence"/>
</dbReference>
<accession>A0A5P0YZE1</accession>
<dbReference type="OrthoDB" id="3171327at2"/>
<dbReference type="AlphaFoldDB" id="A0A5P0YZE1"/>
<keyword evidence="1" id="KW-0378">Hydrolase</keyword>